<evidence type="ECO:0000256" key="11">
    <source>
        <dbReference type="ARBA" id="ARBA00079467"/>
    </source>
</evidence>
<evidence type="ECO:0000256" key="10">
    <source>
        <dbReference type="ARBA" id="ARBA00071304"/>
    </source>
</evidence>
<dbReference type="STRING" id="885580.ENSFDAP00000001546"/>
<proteinExistence type="predicted"/>
<dbReference type="Proteomes" id="UP000028990">
    <property type="component" value="Unassembled WGS sequence"/>
</dbReference>
<feature type="domain" description="RRM" evidence="14">
    <location>
        <begin position="1490"/>
        <end position="1566"/>
    </location>
</feature>
<evidence type="ECO:0000256" key="8">
    <source>
        <dbReference type="ARBA" id="ARBA00058682"/>
    </source>
</evidence>
<comment type="subunit">
    <text evidence="9">Interacts with CREB1 and NRF1.</text>
</comment>
<evidence type="ECO:0000256" key="9">
    <source>
        <dbReference type="ARBA" id="ARBA00063598"/>
    </source>
</evidence>
<evidence type="ECO:0000256" key="13">
    <source>
        <dbReference type="SAM" id="MobiDB-lite"/>
    </source>
</evidence>
<dbReference type="InterPro" id="IPR035979">
    <property type="entry name" value="RBD_domain_sf"/>
</dbReference>
<dbReference type="Pfam" id="PF00076">
    <property type="entry name" value="RRM_1"/>
    <property type="match status" value="1"/>
</dbReference>
<feature type="compositionally biased region" description="Low complexity" evidence="13">
    <location>
        <begin position="190"/>
        <end position="212"/>
    </location>
</feature>
<dbReference type="EMBL" id="KN122182">
    <property type="protein sequence ID" value="KFO32312.1"/>
    <property type="molecule type" value="Genomic_DNA"/>
</dbReference>
<evidence type="ECO:0000256" key="4">
    <source>
        <dbReference type="ARBA" id="ARBA00023015"/>
    </source>
</evidence>
<dbReference type="SMART" id="SM00360">
    <property type="entry name" value="RRM"/>
    <property type="match status" value="1"/>
</dbReference>
<feature type="compositionally biased region" description="Basic residues" evidence="13">
    <location>
        <begin position="1448"/>
        <end position="1466"/>
    </location>
</feature>
<dbReference type="FunFam" id="3.30.70.330:FF:000199">
    <property type="entry name" value="Putative peroxisome proliferator-activated receptor gamma coactivator-related protein 1"/>
    <property type="match status" value="1"/>
</dbReference>
<dbReference type="eggNOG" id="ENOG502QQME">
    <property type="taxonomic scope" value="Eukaryota"/>
</dbReference>
<dbReference type="GO" id="GO:0005634">
    <property type="term" value="C:nucleus"/>
    <property type="evidence" value="ECO:0007669"/>
    <property type="project" value="UniProtKB-SubCell"/>
</dbReference>
<name>A0A091DMK6_FUKDA</name>
<dbReference type="InterPro" id="IPR012677">
    <property type="entry name" value="Nucleotide-bd_a/b_plait_sf"/>
</dbReference>
<keyword evidence="5" id="KW-0010">Activator</keyword>
<dbReference type="Gene3D" id="3.30.70.330">
    <property type="match status" value="1"/>
</dbReference>
<dbReference type="CDD" id="cd12624">
    <property type="entry name" value="RRM_PRC"/>
    <property type="match status" value="1"/>
</dbReference>
<dbReference type="InterPro" id="IPR034605">
    <property type="entry name" value="PGC-1"/>
</dbReference>
<accession>A0A091DMK6</accession>
<dbReference type="InterPro" id="IPR000504">
    <property type="entry name" value="RRM_dom"/>
</dbReference>
<keyword evidence="4" id="KW-0805">Transcription regulation</keyword>
<keyword evidence="7" id="KW-0539">Nucleus</keyword>
<organism evidence="15 16">
    <name type="scientific">Fukomys damarensis</name>
    <name type="common">Damaraland mole rat</name>
    <name type="synonym">Cryptomys damarensis</name>
    <dbReference type="NCBI Taxonomy" id="885580"/>
    <lineage>
        <taxon>Eukaryota</taxon>
        <taxon>Metazoa</taxon>
        <taxon>Chordata</taxon>
        <taxon>Craniata</taxon>
        <taxon>Vertebrata</taxon>
        <taxon>Euteleostomi</taxon>
        <taxon>Mammalia</taxon>
        <taxon>Eutheria</taxon>
        <taxon>Euarchontoglires</taxon>
        <taxon>Glires</taxon>
        <taxon>Rodentia</taxon>
        <taxon>Hystricomorpha</taxon>
        <taxon>Bathyergidae</taxon>
        <taxon>Fukomys</taxon>
    </lineage>
</organism>
<comment type="subcellular location">
    <subcellularLocation>
        <location evidence="1">Nucleus</location>
    </subcellularLocation>
</comment>
<protein>
    <recommendedName>
        <fullName evidence="10">Peroxisome proliferator-activated receptor gamma coactivator-related protein 1</fullName>
    </recommendedName>
    <alternativeName>
        <fullName evidence="11">PGC-1-related coactivator</fullName>
    </alternativeName>
</protein>
<evidence type="ECO:0000256" key="7">
    <source>
        <dbReference type="ARBA" id="ARBA00023242"/>
    </source>
</evidence>
<keyword evidence="16" id="KW-1185">Reference proteome</keyword>
<evidence type="ECO:0000256" key="6">
    <source>
        <dbReference type="ARBA" id="ARBA00023163"/>
    </source>
</evidence>
<gene>
    <name evidence="15" type="ORF">H920_06259</name>
</gene>
<feature type="compositionally biased region" description="Pro residues" evidence="13">
    <location>
        <begin position="758"/>
        <end position="769"/>
    </location>
</feature>
<keyword evidence="6" id="KW-0804">Transcription</keyword>
<evidence type="ECO:0000259" key="14">
    <source>
        <dbReference type="PROSITE" id="PS50102"/>
    </source>
</evidence>
<evidence type="ECO:0000256" key="1">
    <source>
        <dbReference type="ARBA" id="ARBA00004123"/>
    </source>
</evidence>
<dbReference type="GO" id="GO:0045944">
    <property type="term" value="P:positive regulation of transcription by RNA polymerase II"/>
    <property type="evidence" value="ECO:0007669"/>
    <property type="project" value="TreeGrafter"/>
</dbReference>
<keyword evidence="15" id="KW-0675">Receptor</keyword>
<feature type="region of interest" description="Disordered" evidence="13">
    <location>
        <begin position="394"/>
        <end position="487"/>
    </location>
</feature>
<feature type="compositionally biased region" description="Low complexity" evidence="13">
    <location>
        <begin position="1374"/>
        <end position="1399"/>
    </location>
</feature>
<evidence type="ECO:0000256" key="5">
    <source>
        <dbReference type="ARBA" id="ARBA00023159"/>
    </source>
</evidence>
<dbReference type="GO" id="GO:0003723">
    <property type="term" value="F:RNA binding"/>
    <property type="evidence" value="ECO:0007669"/>
    <property type="project" value="UniProtKB-UniRule"/>
</dbReference>
<evidence type="ECO:0000256" key="2">
    <source>
        <dbReference type="ARBA" id="ARBA00022553"/>
    </source>
</evidence>
<feature type="compositionally biased region" description="Basic residues" evidence="13">
    <location>
        <begin position="1347"/>
        <end position="1356"/>
    </location>
</feature>
<evidence type="ECO:0000256" key="3">
    <source>
        <dbReference type="ARBA" id="ARBA00022884"/>
    </source>
</evidence>
<dbReference type="PANTHER" id="PTHR15528">
    <property type="entry name" value="PEROXISOME PROLIFERATOR ACTIVATED RECEPTOR GAMMA COACTIVATOR 1 PGC-1 -RELATED"/>
    <property type="match status" value="1"/>
</dbReference>
<feature type="compositionally biased region" description="Low complexity" evidence="13">
    <location>
        <begin position="1317"/>
        <end position="1329"/>
    </location>
</feature>
<evidence type="ECO:0000313" key="15">
    <source>
        <dbReference type="EMBL" id="KFO32312.1"/>
    </source>
</evidence>
<feature type="region of interest" description="Disordered" evidence="13">
    <location>
        <begin position="184"/>
        <end position="248"/>
    </location>
</feature>
<sequence length="1611" mass="171890">MAAGVGAGEADLSRVFVSAGGGGALLHEEGDDSGFVSLSRLGPSLRDKDLGMEELILQDETLLGTMQSYMDASLISLIEDFGSLGESRLSLEDQNEVSLLTALTEILDNADSENLSPFDSIPDSELLVSPREGSSLHKLLTLSRTSPECDFITPVDPLGPSTGSNRVSGVEMSLADPPWDFSSPSFLETSSPRVPSWRSSRSRPRWGSCPPSQQRSDGEEEEEVASFSGQKLAGEPDNSRSTIPDFPMHLACPEEEDKATAAEVAVPSAGDESISSLSELVRAMHPYCLPNLTHLASLEDELQEEPEELTLPEGCVVLEIVGQAATAADGLQIPVVVRQIPAGPGSVFLDDPLQLLMPTLESEMESAVPRAAPCPQKEELLLDSTCVLEPREVTEPVAPSGPQNPPHSVVLGSQKTRKGGKKKSKEQTTPGVEGYARRLRSSSRGQSTVAAEVVSQTSSLQKQPQEELPREAGPPQGRGKPRAWARAWAAALEKPSSGDLERSAGQGSLAKEDPLDLYSKLVDTIQANPVPTRVLVVNSARNAPVPIDSLEANLAAVDPAVADPVPADPLPVDPVLADLAVAGPTVVVPVSDNLSPVDTVLADRAPVDSVPSEMAPADPALVKSRPTDPRRGAVSSAQGSPALQHPLDSEPSDLSKAVIPEVKEVVGPLKVECGTSSATQETKPRPLSLSEYRQRRQQRQAEAEERSSQPPVGKWPSLPETPTGLADIPCLVPPAPAKKTALQSSLEAPPEACFVPVGPSPASPSPEPASKPVVSTPPEKVPSKEVPLPARPSLPVVQSVSPVGPIPPTVPTPLPFPPSGLGISPVLPLPTSGQVVPSLPPPSLQPPGLPVSMGPVPPDPYTHYAHVPPWSCYPPVSPSGYPCPPLPPVVPLVSGTPNTYAMPPTCNVPWVPPPTPVSPYSSSCTYGPMGWAPGPQHPPFWPAVPPPPLLPASVGRDVPPPTVEPSVIPIGAPENVLPVPMTSSLSLGAADHEAPQIEATKVEVKAVLASPHVKHKVSSLVQTPRTKALPVLSTEGVAVEEPASEGLKPEVQESKPKEKPLCPAVRAVSIPRQNTVPKLPTVHPARLRKLSFLPTPRTQGPEDVVQAFISEIGIEASDLSSLLEQFEKSEAKKECPPLAPADSLAVGNSSSVDTPQEKRPLDRLQAPELANVAGLTPPATPPHQLWKPLAAVSLLAKAKSPKSTAQEGTLKPEGVTEAKHPAAAYLQEGVCGPSPVHVGSGDHDYCVRSRTPPKKMPGLVIPEVGSRWNVKRHQDITIKPVLSLSPAAPLLPSPAASQEPLDHRTSSEQAPPPAPCLAPSALLSPEASPCRNDTNTRTPPEPPAKQRSMRCYRKACRSASPPSRGWQGHRGRSSRSVSSGSTRTSEASSSSSSSSSSSRSRSRSRSLSPPHKRWRRSSCSSSGRSRRCSSSSSSSTSSSSSSSSSSRSRSRSPSPRRRSDRRRRYSSYRAHDHYQRQRVLQKERAIEERRVVFIGKIPGRMTRSELKQRFSVFGEIEECTIHFRVQGDNYGFVTYRYAEEAFAAIESGHKLRQADEQPFDLCFGGRRQFCKRSYSDLDSNREDFDPAPVKSKFDSLDFDTLLKQAQKNLRR</sequence>
<feature type="region of interest" description="Disordered" evidence="13">
    <location>
        <begin position="608"/>
        <end position="653"/>
    </location>
</feature>
<feature type="region of interest" description="Disordered" evidence="13">
    <location>
        <begin position="673"/>
        <end position="789"/>
    </location>
</feature>
<dbReference type="PROSITE" id="PS50102">
    <property type="entry name" value="RRM"/>
    <property type="match status" value="1"/>
</dbReference>
<feature type="region of interest" description="Disordered" evidence="13">
    <location>
        <begin position="1133"/>
        <end position="1163"/>
    </location>
</feature>
<dbReference type="GO" id="GO:0003712">
    <property type="term" value="F:transcription coregulator activity"/>
    <property type="evidence" value="ECO:0007669"/>
    <property type="project" value="InterPro"/>
</dbReference>
<feature type="compositionally biased region" description="Basic residues" evidence="13">
    <location>
        <begin position="1400"/>
        <end position="1416"/>
    </location>
</feature>
<dbReference type="SUPFAM" id="SSF54928">
    <property type="entry name" value="RNA-binding domain, RBD"/>
    <property type="match status" value="1"/>
</dbReference>
<comment type="function">
    <text evidence="8">Acts as a coactivator during transcriptional activation of nuclear genes related to mitochondrial biogenesis and cell growth. Involved in the transcription coactivation of CREB and NRF1 target genes.</text>
</comment>
<feature type="compositionally biased region" description="Low complexity" evidence="13">
    <location>
        <begin position="1417"/>
        <end position="1447"/>
    </location>
</feature>
<keyword evidence="3 12" id="KW-0694">RNA-binding</keyword>
<dbReference type="PANTHER" id="PTHR15528:SF5">
    <property type="entry name" value="PEROXISOME PROLIFERATOR-ACTIVATED RECEPTOR GAMMA COACTIVATOR-RELATED PROTEIN 1"/>
    <property type="match status" value="1"/>
</dbReference>
<keyword evidence="2" id="KW-0597">Phosphoprotein</keyword>
<dbReference type="InterPro" id="IPR034834">
    <property type="entry name" value="PRC_RRM"/>
</dbReference>
<evidence type="ECO:0000313" key="16">
    <source>
        <dbReference type="Proteomes" id="UP000028990"/>
    </source>
</evidence>
<feature type="compositionally biased region" description="Basic residues" evidence="13">
    <location>
        <begin position="415"/>
        <end position="424"/>
    </location>
</feature>
<reference evidence="15 16" key="1">
    <citation type="submission" date="2013-11" db="EMBL/GenBank/DDBJ databases">
        <title>The Damaraland mole rat (Fukomys damarensis) genome and evolution of African mole rats.</title>
        <authorList>
            <person name="Gladyshev V.N."/>
            <person name="Fang X."/>
        </authorList>
    </citation>
    <scope>NUCLEOTIDE SEQUENCE [LARGE SCALE GENOMIC DNA]</scope>
    <source>
        <tissue evidence="15">Liver</tissue>
    </source>
</reference>
<feature type="compositionally biased region" description="Polar residues" evidence="13">
    <location>
        <begin position="442"/>
        <end position="463"/>
    </location>
</feature>
<feature type="region of interest" description="Disordered" evidence="13">
    <location>
        <begin position="1289"/>
        <end position="1477"/>
    </location>
</feature>
<evidence type="ECO:0000256" key="12">
    <source>
        <dbReference type="PROSITE-ProRule" id="PRU00176"/>
    </source>
</evidence>